<evidence type="ECO:0000256" key="1">
    <source>
        <dbReference type="ARBA" id="ARBA00022723"/>
    </source>
</evidence>
<dbReference type="GO" id="GO:0016491">
    <property type="term" value="F:oxidoreductase activity"/>
    <property type="evidence" value="ECO:0007669"/>
    <property type="project" value="UniProtKB-KW"/>
</dbReference>
<keyword evidence="3" id="KW-0520">NAD</keyword>
<accession>A0A937CX42</accession>
<dbReference type="Pfam" id="PF04166">
    <property type="entry name" value="PdxA"/>
    <property type="match status" value="1"/>
</dbReference>
<organism evidence="5 6">
    <name type="scientific">Microvirga aerilata</name>
    <dbReference type="NCBI Taxonomy" id="670292"/>
    <lineage>
        <taxon>Bacteria</taxon>
        <taxon>Pseudomonadati</taxon>
        <taxon>Pseudomonadota</taxon>
        <taxon>Alphaproteobacteria</taxon>
        <taxon>Hyphomicrobiales</taxon>
        <taxon>Methylobacteriaceae</taxon>
        <taxon>Microvirga</taxon>
    </lineage>
</organism>
<feature type="compositionally biased region" description="Polar residues" evidence="4">
    <location>
        <begin position="1"/>
        <end position="17"/>
    </location>
</feature>
<sequence length="355" mass="37609">MTPAQNPSDTRLQNDSNAKPRIALTMGDCTGIGPEQCARILSDGRMNSVAKIVLVGDARVLDRGMQDAGVSFDVRRVSSASDIDWNEDIVPLIDLGNTDPSTLPRASISPESGKLTGDTLARAIEIAGEGHVDAVTFAPLNKAAMFAGGWKFPDEHKMFAHLLGHKTYFSEMNVLDGQWMSRVTGHVSLRQALEEINPQSISDAVTLVHEMLSNAGIENPRIAVAALNPHAGEGGLFGRDEIEMIGPTVKGLAEKGINCSGPYPADTVYIRAFKGEFDSVVAMYHDQGQIATKLKGFNRGVTVTAGLKTIFTTPSHGTAFDIVGKGVATTGALESAIALAATLASNRARRAAAGR</sequence>
<proteinExistence type="predicted"/>
<dbReference type="GO" id="GO:0046872">
    <property type="term" value="F:metal ion binding"/>
    <property type="evidence" value="ECO:0007669"/>
    <property type="project" value="UniProtKB-KW"/>
</dbReference>
<gene>
    <name evidence="5" type="ORF">JKG68_05100</name>
</gene>
<keyword evidence="2" id="KW-0560">Oxidoreductase</keyword>
<comment type="caution">
    <text evidence="5">The sequence shown here is derived from an EMBL/GenBank/DDBJ whole genome shotgun (WGS) entry which is preliminary data.</text>
</comment>
<dbReference type="PANTHER" id="PTHR30004:SF3">
    <property type="entry name" value="4-HYDROXYTHREONINE-4-PHOSPHATE DEHYDROGENASE 2-RELATED"/>
    <property type="match status" value="1"/>
</dbReference>
<dbReference type="EMBL" id="JAEQMY010000005">
    <property type="protein sequence ID" value="MBL0403334.1"/>
    <property type="molecule type" value="Genomic_DNA"/>
</dbReference>
<feature type="region of interest" description="Disordered" evidence="4">
    <location>
        <begin position="1"/>
        <end position="20"/>
    </location>
</feature>
<evidence type="ECO:0000313" key="6">
    <source>
        <dbReference type="Proteomes" id="UP000605848"/>
    </source>
</evidence>
<reference evidence="5" key="1">
    <citation type="submission" date="2021-01" db="EMBL/GenBank/DDBJ databases">
        <title>Microvirga sp.</title>
        <authorList>
            <person name="Kim M.K."/>
        </authorList>
    </citation>
    <scope>NUCLEOTIDE SEQUENCE</scope>
    <source>
        <strain evidence="5">5420S-16</strain>
    </source>
</reference>
<dbReference type="RefSeq" id="WP_202056540.1">
    <property type="nucleotide sequence ID" value="NZ_JAEQMY010000005.1"/>
</dbReference>
<dbReference type="AlphaFoldDB" id="A0A937CX42"/>
<dbReference type="SUPFAM" id="SSF53659">
    <property type="entry name" value="Isocitrate/Isopropylmalate dehydrogenase-like"/>
    <property type="match status" value="1"/>
</dbReference>
<keyword evidence="6" id="KW-1185">Reference proteome</keyword>
<evidence type="ECO:0000256" key="2">
    <source>
        <dbReference type="ARBA" id="ARBA00023002"/>
    </source>
</evidence>
<evidence type="ECO:0000256" key="3">
    <source>
        <dbReference type="ARBA" id="ARBA00023027"/>
    </source>
</evidence>
<keyword evidence="1" id="KW-0479">Metal-binding</keyword>
<dbReference type="Proteomes" id="UP000605848">
    <property type="component" value="Unassembled WGS sequence"/>
</dbReference>
<protein>
    <submittedName>
        <fullName evidence="5">4-hydroxythreonine-4-phosphate dehydrogenase PdxA</fullName>
    </submittedName>
</protein>
<dbReference type="PANTHER" id="PTHR30004">
    <property type="entry name" value="4-HYDROXYTHREONINE-4-PHOSPHATE DEHYDROGENASE"/>
    <property type="match status" value="1"/>
</dbReference>
<evidence type="ECO:0000313" key="5">
    <source>
        <dbReference type="EMBL" id="MBL0403334.1"/>
    </source>
</evidence>
<dbReference type="InterPro" id="IPR005255">
    <property type="entry name" value="PdxA_fam"/>
</dbReference>
<evidence type="ECO:0000256" key="4">
    <source>
        <dbReference type="SAM" id="MobiDB-lite"/>
    </source>
</evidence>
<dbReference type="Gene3D" id="3.40.718.10">
    <property type="entry name" value="Isopropylmalate Dehydrogenase"/>
    <property type="match status" value="1"/>
</dbReference>
<dbReference type="GO" id="GO:0051287">
    <property type="term" value="F:NAD binding"/>
    <property type="evidence" value="ECO:0007669"/>
    <property type="project" value="InterPro"/>
</dbReference>
<name>A0A937CX42_9HYPH</name>